<proteinExistence type="predicted"/>
<name>A0ABX8SC37_9ACTN</name>
<gene>
    <name evidence="2" type="ORF">KV203_06545</name>
</gene>
<evidence type="ECO:0000313" key="2">
    <source>
        <dbReference type="EMBL" id="QXQ15011.1"/>
    </source>
</evidence>
<evidence type="ECO:0000259" key="1">
    <source>
        <dbReference type="PROSITE" id="PS51708"/>
    </source>
</evidence>
<dbReference type="PROSITE" id="PS51708">
    <property type="entry name" value="CHAD"/>
    <property type="match status" value="1"/>
</dbReference>
<feature type="domain" description="CHAD" evidence="1">
    <location>
        <begin position="7"/>
        <end position="291"/>
    </location>
</feature>
<reference evidence="2" key="1">
    <citation type="submission" date="2021-07" db="EMBL/GenBank/DDBJ databases">
        <title>Candidatus Kaistella beijingensis sp. nov. isolated from a municipal wastewater treatment plant is involved in sludge foaming.</title>
        <authorList>
            <person name="Song Y."/>
            <person name="Liu S.-J."/>
        </authorList>
    </citation>
    <scope>NUCLEOTIDE SEQUENCE</scope>
    <source>
        <strain evidence="2">DSM 43998</strain>
    </source>
</reference>
<keyword evidence="3" id="KW-1185">Reference proteome</keyword>
<dbReference type="InterPro" id="IPR038186">
    <property type="entry name" value="CHAD_dom_sf"/>
</dbReference>
<dbReference type="InterPro" id="IPR007899">
    <property type="entry name" value="CHAD_dom"/>
</dbReference>
<accession>A0ABX8SC37</accession>
<dbReference type="PANTHER" id="PTHR39339:SF1">
    <property type="entry name" value="CHAD DOMAIN-CONTAINING PROTEIN"/>
    <property type="match status" value="1"/>
</dbReference>
<sequence>MSARVTARVATEPLLTALAADVGRLTAAEPDVRADTYDSVHQMRVATRRLRSVLRSYRRALDQARTAPLRVELSWLGGVLGVARDAEVRAERFAGLLAEQPPGLIPGPLPDRLVGTNRARYATAHVAVLAALDSRRYADLITALTTLVADPPLTGRSAATPQRFCADTLSREYRRLRRLVQIESEAGPAEQVEALHDVRKAAKRLRYAAEPTQGALGEPATRLVGTAKRLQSTLGDHRDAVESQTALLATAATARTADEDTFGYGLLYAVEEQAARAALTHYHPAVESLISAGTALSAGR</sequence>
<dbReference type="Gene3D" id="1.40.20.10">
    <property type="entry name" value="CHAD domain"/>
    <property type="match status" value="1"/>
</dbReference>
<protein>
    <submittedName>
        <fullName evidence="2">CHAD domain-containing protein</fullName>
    </submittedName>
</protein>
<dbReference type="Proteomes" id="UP000887023">
    <property type="component" value="Chromosome"/>
</dbReference>
<organism evidence="2 3">
    <name type="scientific">Skermania pinensis</name>
    <dbReference type="NCBI Taxonomy" id="39122"/>
    <lineage>
        <taxon>Bacteria</taxon>
        <taxon>Bacillati</taxon>
        <taxon>Actinomycetota</taxon>
        <taxon>Actinomycetes</taxon>
        <taxon>Mycobacteriales</taxon>
        <taxon>Gordoniaceae</taxon>
        <taxon>Skermania</taxon>
    </lineage>
</organism>
<dbReference type="RefSeq" id="WP_066468924.1">
    <property type="nucleotide sequence ID" value="NZ_CBCRUZ010000024.1"/>
</dbReference>
<dbReference type="Pfam" id="PF05235">
    <property type="entry name" value="CHAD"/>
    <property type="match status" value="1"/>
</dbReference>
<evidence type="ECO:0000313" key="3">
    <source>
        <dbReference type="Proteomes" id="UP000887023"/>
    </source>
</evidence>
<dbReference type="SMART" id="SM00880">
    <property type="entry name" value="CHAD"/>
    <property type="match status" value="1"/>
</dbReference>
<dbReference type="EMBL" id="CP079105">
    <property type="protein sequence ID" value="QXQ15011.1"/>
    <property type="molecule type" value="Genomic_DNA"/>
</dbReference>
<dbReference type="PANTHER" id="PTHR39339">
    <property type="entry name" value="SLR1444 PROTEIN"/>
    <property type="match status" value="1"/>
</dbReference>